<keyword evidence="5" id="KW-1185">Reference proteome</keyword>
<dbReference type="Pfam" id="PF14278">
    <property type="entry name" value="TetR_C_8"/>
    <property type="match status" value="1"/>
</dbReference>
<reference evidence="4" key="1">
    <citation type="submission" date="2021-02" db="EMBL/GenBank/DDBJ databases">
        <title>Abyssanaerobacter marinus gen.nov., sp., nov, anaerobic bacterium isolated from the Onnuri vent field of Indian Ocean and suggestion of Mogibacteriaceae fam. nov., and proposal of reclassification of ambiguous this family's genus member.</title>
        <authorList>
            <person name="Kim Y.J."/>
            <person name="Yang J.-A."/>
        </authorList>
    </citation>
    <scope>NUCLEOTIDE SEQUENCE</scope>
    <source>
        <strain evidence="4">DSM 2634</strain>
    </source>
</reference>
<evidence type="ECO:0000256" key="1">
    <source>
        <dbReference type="ARBA" id="ARBA00023125"/>
    </source>
</evidence>
<gene>
    <name evidence="4" type="ORF">JYB65_08735</name>
</gene>
<dbReference type="Pfam" id="PF00440">
    <property type="entry name" value="TetR_N"/>
    <property type="match status" value="1"/>
</dbReference>
<dbReference type="InterPro" id="IPR039532">
    <property type="entry name" value="TetR_C_Firmicutes"/>
</dbReference>
<dbReference type="SUPFAM" id="SSF46689">
    <property type="entry name" value="Homeodomain-like"/>
    <property type="match status" value="1"/>
</dbReference>
<protein>
    <submittedName>
        <fullName evidence="4">TetR/AcrR family transcriptional regulator</fullName>
    </submittedName>
</protein>
<organism evidence="4 5">
    <name type="scientific">Clostridium aminobutyricum</name>
    <dbReference type="NCBI Taxonomy" id="33953"/>
    <lineage>
        <taxon>Bacteria</taxon>
        <taxon>Bacillati</taxon>
        <taxon>Bacillota</taxon>
        <taxon>Clostridia</taxon>
        <taxon>Eubacteriales</taxon>
        <taxon>Clostridiaceae</taxon>
        <taxon>Clostridium</taxon>
    </lineage>
</organism>
<evidence type="ECO:0000313" key="4">
    <source>
        <dbReference type="EMBL" id="MBN7773447.1"/>
    </source>
</evidence>
<comment type="caution">
    <text evidence="4">The sequence shown here is derived from an EMBL/GenBank/DDBJ whole genome shotgun (WGS) entry which is preliminary data.</text>
</comment>
<accession>A0A939D917</accession>
<dbReference type="PANTHER" id="PTHR43479:SF7">
    <property type="entry name" value="TETR-FAMILY TRANSCRIPTIONAL REGULATOR"/>
    <property type="match status" value="1"/>
</dbReference>
<sequence>MNVKNNQRTQNTQNKIKEVFIELLGGKDINKITIQDICRKANVNRTTFYTHFNDIYDLLQKIEIEKMQTILSLLQSDTQIQPVLNEVTLEKLLDFVLENANFYKVYLNDFYVSPTINTLLDHLDTLLVSCNNQNYNNLFGQNLHEQKVELYYEIEYLKAGMVGVIRTWLNSDCQETPKELAHILSKCIPSSNCS</sequence>
<dbReference type="PROSITE" id="PS50977">
    <property type="entry name" value="HTH_TETR_2"/>
    <property type="match status" value="1"/>
</dbReference>
<name>A0A939D917_CLOAM</name>
<proteinExistence type="predicted"/>
<dbReference type="RefSeq" id="WP_206582287.1">
    <property type="nucleotide sequence ID" value="NZ_JAFJZZ010000003.1"/>
</dbReference>
<feature type="domain" description="HTH tetR-type" evidence="3">
    <location>
        <begin position="10"/>
        <end position="70"/>
    </location>
</feature>
<dbReference type="InterPro" id="IPR009057">
    <property type="entry name" value="Homeodomain-like_sf"/>
</dbReference>
<dbReference type="AlphaFoldDB" id="A0A939D917"/>
<dbReference type="EMBL" id="JAFJZZ010000003">
    <property type="protein sequence ID" value="MBN7773447.1"/>
    <property type="molecule type" value="Genomic_DNA"/>
</dbReference>
<dbReference type="Gene3D" id="1.10.357.10">
    <property type="entry name" value="Tetracycline Repressor, domain 2"/>
    <property type="match status" value="1"/>
</dbReference>
<keyword evidence="1 2" id="KW-0238">DNA-binding</keyword>
<evidence type="ECO:0000259" key="3">
    <source>
        <dbReference type="PROSITE" id="PS50977"/>
    </source>
</evidence>
<feature type="DNA-binding region" description="H-T-H motif" evidence="2">
    <location>
        <begin position="33"/>
        <end position="52"/>
    </location>
</feature>
<dbReference type="PANTHER" id="PTHR43479">
    <property type="entry name" value="ACREF/ENVCD OPERON REPRESSOR-RELATED"/>
    <property type="match status" value="1"/>
</dbReference>
<evidence type="ECO:0000313" key="5">
    <source>
        <dbReference type="Proteomes" id="UP000664545"/>
    </source>
</evidence>
<dbReference type="GO" id="GO:0003677">
    <property type="term" value="F:DNA binding"/>
    <property type="evidence" value="ECO:0007669"/>
    <property type="project" value="UniProtKB-UniRule"/>
</dbReference>
<dbReference type="InterPro" id="IPR001647">
    <property type="entry name" value="HTH_TetR"/>
</dbReference>
<dbReference type="Proteomes" id="UP000664545">
    <property type="component" value="Unassembled WGS sequence"/>
</dbReference>
<evidence type="ECO:0000256" key="2">
    <source>
        <dbReference type="PROSITE-ProRule" id="PRU00335"/>
    </source>
</evidence>
<dbReference type="InterPro" id="IPR050624">
    <property type="entry name" value="HTH-type_Tx_Regulator"/>
</dbReference>